<gene>
    <name evidence="2" type="ORF">GPUH_LOCUS22133</name>
</gene>
<evidence type="ECO:0000256" key="1">
    <source>
        <dbReference type="SAM" id="MobiDB-lite"/>
    </source>
</evidence>
<accession>A0A183EME2</accession>
<feature type="compositionally biased region" description="Basic and acidic residues" evidence="1">
    <location>
        <begin position="70"/>
        <end position="86"/>
    </location>
</feature>
<reference evidence="4" key="1">
    <citation type="submission" date="2016-06" db="UniProtKB">
        <authorList>
            <consortium name="WormBaseParasite"/>
        </authorList>
    </citation>
    <scope>IDENTIFICATION</scope>
</reference>
<evidence type="ECO:0000313" key="4">
    <source>
        <dbReference type="WBParaSite" id="GPUH_0002216001-mRNA-1"/>
    </source>
</evidence>
<dbReference type="AlphaFoldDB" id="A0A183EME2"/>
<sequence length="174" mass="19661">MIVSCLPFIAIGERKQPTYGKNVQLLSSGKVEWIEQLKKAKAKELELKKMRDMQKAMNDEPEKEFDEQTGQEKGRKKELRESGKEEEANESAIVEEEFIDYTMANETSNTGESAGPAVVHLNDSLPRSTGLTAPSLSTLLLCIFSLVYVDPYTRSIHFFRPSTVTYKHPSIFVN</sequence>
<evidence type="ECO:0000313" key="3">
    <source>
        <dbReference type="Proteomes" id="UP000271098"/>
    </source>
</evidence>
<reference evidence="2 3" key="2">
    <citation type="submission" date="2018-11" db="EMBL/GenBank/DDBJ databases">
        <authorList>
            <consortium name="Pathogen Informatics"/>
        </authorList>
    </citation>
    <scope>NUCLEOTIDE SEQUENCE [LARGE SCALE GENOMIC DNA]</scope>
</reference>
<feature type="compositionally biased region" description="Basic and acidic residues" evidence="1">
    <location>
        <begin position="51"/>
        <end position="60"/>
    </location>
</feature>
<dbReference type="Proteomes" id="UP000271098">
    <property type="component" value="Unassembled WGS sequence"/>
</dbReference>
<keyword evidence="3" id="KW-1185">Reference proteome</keyword>
<dbReference type="EMBL" id="UYRT01094325">
    <property type="protein sequence ID" value="VDN39530.1"/>
    <property type="molecule type" value="Genomic_DNA"/>
</dbReference>
<feature type="region of interest" description="Disordered" evidence="1">
    <location>
        <begin position="51"/>
        <end position="93"/>
    </location>
</feature>
<organism evidence="4">
    <name type="scientific">Gongylonema pulchrum</name>
    <dbReference type="NCBI Taxonomy" id="637853"/>
    <lineage>
        <taxon>Eukaryota</taxon>
        <taxon>Metazoa</taxon>
        <taxon>Ecdysozoa</taxon>
        <taxon>Nematoda</taxon>
        <taxon>Chromadorea</taxon>
        <taxon>Rhabditida</taxon>
        <taxon>Spirurina</taxon>
        <taxon>Spiruromorpha</taxon>
        <taxon>Spiruroidea</taxon>
        <taxon>Gongylonematidae</taxon>
        <taxon>Gongylonema</taxon>
    </lineage>
</organism>
<proteinExistence type="predicted"/>
<dbReference type="WBParaSite" id="GPUH_0002216001-mRNA-1">
    <property type="protein sequence ID" value="GPUH_0002216001-mRNA-1"/>
    <property type="gene ID" value="GPUH_0002216001"/>
</dbReference>
<protein>
    <submittedName>
        <fullName evidence="4">Cir_N domain-containing protein</fullName>
    </submittedName>
</protein>
<name>A0A183EME2_9BILA</name>
<evidence type="ECO:0000313" key="2">
    <source>
        <dbReference type="EMBL" id="VDN39530.1"/>
    </source>
</evidence>